<dbReference type="Pfam" id="PF13384">
    <property type="entry name" value="HTH_23"/>
    <property type="match status" value="1"/>
</dbReference>
<gene>
    <name evidence="1" type="ORF">FHX37_1003</name>
</gene>
<keyword evidence="2" id="KW-1185">Reference proteome</keyword>
<dbReference type="Gene3D" id="1.10.10.60">
    <property type="entry name" value="Homeodomain-like"/>
    <property type="match status" value="2"/>
</dbReference>
<sequence length="145" mass="16221">MLAPLATPVSNPARQRKALEALLGKLPDASAPVAPRERTSLSARAKQIKSDQAREIVAAYEAGATVYELGRRFGIARQTVSKILKRHGAQMRRTGLSPDQIDEAARLYVLGWSLARIGRRMEVSPDTVRLRLLERGVRMRDRHER</sequence>
<evidence type="ECO:0000313" key="2">
    <source>
        <dbReference type="Proteomes" id="UP000317422"/>
    </source>
</evidence>
<organism evidence="1 2">
    <name type="scientific">Haloactinospora alba</name>
    <dbReference type="NCBI Taxonomy" id="405555"/>
    <lineage>
        <taxon>Bacteria</taxon>
        <taxon>Bacillati</taxon>
        <taxon>Actinomycetota</taxon>
        <taxon>Actinomycetes</taxon>
        <taxon>Streptosporangiales</taxon>
        <taxon>Nocardiopsidaceae</taxon>
        <taxon>Haloactinospora</taxon>
    </lineage>
</organism>
<dbReference type="Proteomes" id="UP000317422">
    <property type="component" value="Unassembled WGS sequence"/>
</dbReference>
<accession>A0A543NH12</accession>
<reference evidence="1 2" key="1">
    <citation type="submission" date="2019-06" db="EMBL/GenBank/DDBJ databases">
        <title>Sequencing the genomes of 1000 actinobacteria strains.</title>
        <authorList>
            <person name="Klenk H.-P."/>
        </authorList>
    </citation>
    <scope>NUCLEOTIDE SEQUENCE [LARGE SCALE GENOMIC DNA]</scope>
    <source>
        <strain evidence="1 2">DSM 45015</strain>
    </source>
</reference>
<dbReference type="SUPFAM" id="SSF46689">
    <property type="entry name" value="Homeodomain-like"/>
    <property type="match status" value="1"/>
</dbReference>
<dbReference type="InterPro" id="IPR009057">
    <property type="entry name" value="Homeodomain-like_sf"/>
</dbReference>
<comment type="caution">
    <text evidence="1">The sequence shown here is derived from an EMBL/GenBank/DDBJ whole genome shotgun (WGS) entry which is preliminary data.</text>
</comment>
<protein>
    <submittedName>
        <fullName evidence="1">CENP-B-like protein</fullName>
    </submittedName>
</protein>
<evidence type="ECO:0000313" key="1">
    <source>
        <dbReference type="EMBL" id="TQN31113.1"/>
    </source>
</evidence>
<proteinExistence type="predicted"/>
<dbReference type="EMBL" id="VFQC01000001">
    <property type="protein sequence ID" value="TQN31113.1"/>
    <property type="molecule type" value="Genomic_DNA"/>
</dbReference>
<name>A0A543NH12_9ACTN</name>
<dbReference type="AlphaFoldDB" id="A0A543NH12"/>